<dbReference type="PANTHER" id="PTHR33223">
    <property type="entry name" value="CCHC-TYPE DOMAIN-CONTAINING PROTEIN"/>
    <property type="match status" value="1"/>
</dbReference>
<name>A0ABR0AGQ0_9CRUS</name>
<feature type="compositionally biased region" description="Polar residues" evidence="1">
    <location>
        <begin position="537"/>
        <end position="557"/>
    </location>
</feature>
<evidence type="ECO:0000313" key="2">
    <source>
        <dbReference type="EMBL" id="KAK4024314.1"/>
    </source>
</evidence>
<feature type="region of interest" description="Disordered" evidence="1">
    <location>
        <begin position="709"/>
        <end position="729"/>
    </location>
</feature>
<proteinExistence type="predicted"/>
<evidence type="ECO:0000313" key="3">
    <source>
        <dbReference type="Proteomes" id="UP001234178"/>
    </source>
</evidence>
<feature type="compositionally biased region" description="Polar residues" evidence="1">
    <location>
        <begin position="715"/>
        <end position="729"/>
    </location>
</feature>
<feature type="region of interest" description="Disordered" evidence="1">
    <location>
        <begin position="523"/>
        <end position="573"/>
    </location>
</feature>
<organism evidence="2 3">
    <name type="scientific">Daphnia magna</name>
    <dbReference type="NCBI Taxonomy" id="35525"/>
    <lineage>
        <taxon>Eukaryota</taxon>
        <taxon>Metazoa</taxon>
        <taxon>Ecdysozoa</taxon>
        <taxon>Arthropoda</taxon>
        <taxon>Crustacea</taxon>
        <taxon>Branchiopoda</taxon>
        <taxon>Diplostraca</taxon>
        <taxon>Cladocera</taxon>
        <taxon>Anomopoda</taxon>
        <taxon>Daphniidae</taxon>
        <taxon>Daphnia</taxon>
    </lineage>
</organism>
<gene>
    <name evidence="2" type="ORF">OUZ56_009697</name>
</gene>
<accession>A0ABR0AGQ0</accession>
<sequence>MDAKAAIYGLEKLLRTGITYSAMNCNVPLEREQQNRGIHTEENSYRALDVVSALGIEDRAVLEEFRRPPDYGGSDCDDKLATAVTAGFLLLVIEEREICVACREGLRHTDNQDPQANAVNALNDCLNCGGLNIPSKEFVQRMWTIYRFVEFALKKLHNTRKTREDLISFLTPHIAVKLDLSEPSPHQKRSTRSTVSLKTAKLLQLGLKNSKTIRKPKSFKWQDIKTSISNSLSLLARPIYWLRQSPYTSDFENDSEKPPHALLQGSSPQFSSSLPVVNDPKITFTIQPTATEINKVESQEPLPSPNSSDFKFYMTLLNSLNEYQRVETTDICEARAVINPSCQLPTGFPITCRTFTASPICTQESLTIQANFTGSRTKLSDSAIKINQPLSPTIRPETVKTIAQPIALARRNSLPSKTTVRPHTTLTAVVSNNYLNLCDHLTDYTEHTLKNQTATLKFLNEANRYIHFIKTLTPAKTQSSRKKQHPIPHGILRHLSLGLVGKICTAHSTTFINDFLPIPTAAPGQTCSRSRPHPPTSFKSPLTSGKPSGSSGSNTKHGTIHGTAAKSPHQTRRPAHFNANVIIRQHKSVTQDYKEVKRLLQERFHGNENQDFFQTQLEEVKRHPGEAILDYGFHLKNIFEHGYPKGEDNTKTNETTRLQMLRQKFLQRLDKTLRNKVCYKHFTTYEAFIFTKFCILTLKKVSNEVEDDSLCASGPSGSSKRLRSSILTDDTQEKDLEGRDLQIVHHNQPALVTVYKDPETQQEKVFILISVPGGSTEVEFSLVGNGPGSSTARIKHSWPPVMFDIDSLFAKVSIRNEKISQFHPKIVALKNELENNRDSVDAIPQAVIEIPLPIPVQTAKASHQFIGLVINEEVEEHLKMRHFTHFEALDDLYLLPLSSPQSSRSCRGREDLPPIFVFHQLRKLFNDLFLQN</sequence>
<dbReference type="Proteomes" id="UP001234178">
    <property type="component" value="Unassembled WGS sequence"/>
</dbReference>
<reference evidence="2 3" key="1">
    <citation type="journal article" date="2023" name="Nucleic Acids Res.">
        <title>The hologenome of Daphnia magna reveals possible DNA methylation and microbiome-mediated evolution of the host genome.</title>
        <authorList>
            <person name="Chaturvedi A."/>
            <person name="Li X."/>
            <person name="Dhandapani V."/>
            <person name="Marshall H."/>
            <person name="Kissane S."/>
            <person name="Cuenca-Cambronero M."/>
            <person name="Asole G."/>
            <person name="Calvet F."/>
            <person name="Ruiz-Romero M."/>
            <person name="Marangio P."/>
            <person name="Guigo R."/>
            <person name="Rago D."/>
            <person name="Mirbahai L."/>
            <person name="Eastwood N."/>
            <person name="Colbourne J.K."/>
            <person name="Zhou J."/>
            <person name="Mallon E."/>
            <person name="Orsini L."/>
        </authorList>
    </citation>
    <scope>NUCLEOTIDE SEQUENCE [LARGE SCALE GENOMIC DNA]</scope>
    <source>
        <strain evidence="2">LRV0_1</strain>
    </source>
</reference>
<dbReference type="PANTHER" id="PTHR33223:SF6">
    <property type="entry name" value="CCHC-TYPE DOMAIN-CONTAINING PROTEIN"/>
    <property type="match status" value="1"/>
</dbReference>
<evidence type="ECO:0000256" key="1">
    <source>
        <dbReference type="SAM" id="MobiDB-lite"/>
    </source>
</evidence>
<feature type="region of interest" description="Disordered" evidence="1">
    <location>
        <begin position="251"/>
        <end position="272"/>
    </location>
</feature>
<dbReference type="EMBL" id="JAOYFB010000037">
    <property type="protein sequence ID" value="KAK4024314.1"/>
    <property type="molecule type" value="Genomic_DNA"/>
</dbReference>
<comment type="caution">
    <text evidence="2">The sequence shown here is derived from an EMBL/GenBank/DDBJ whole genome shotgun (WGS) entry which is preliminary data.</text>
</comment>
<protein>
    <submittedName>
        <fullName evidence="2">Uncharacterized protein</fullName>
    </submittedName>
</protein>
<keyword evidence="3" id="KW-1185">Reference proteome</keyword>